<dbReference type="AlphaFoldDB" id="A0A844FUY6"/>
<organism evidence="2 3">
    <name type="scientific">Sharpea porci</name>
    <dbReference type="NCBI Taxonomy" id="2652286"/>
    <lineage>
        <taxon>Bacteria</taxon>
        <taxon>Bacillati</taxon>
        <taxon>Bacillota</taxon>
        <taxon>Erysipelotrichia</taxon>
        <taxon>Erysipelotrichales</taxon>
        <taxon>Coprobacillaceae</taxon>
        <taxon>Sharpea</taxon>
    </lineage>
</organism>
<dbReference type="Pfam" id="PF13275">
    <property type="entry name" value="S4_2"/>
    <property type="match status" value="1"/>
</dbReference>
<dbReference type="SUPFAM" id="SSF55174">
    <property type="entry name" value="Alpha-L RNA-binding motif"/>
    <property type="match status" value="1"/>
</dbReference>
<dbReference type="RefSeq" id="WP_154517519.1">
    <property type="nucleotide sequence ID" value="NZ_VUNM01000025.1"/>
</dbReference>
<dbReference type="CDD" id="cd00165">
    <property type="entry name" value="S4"/>
    <property type="match status" value="1"/>
</dbReference>
<dbReference type="PROSITE" id="PS50889">
    <property type="entry name" value="S4"/>
    <property type="match status" value="1"/>
</dbReference>
<accession>A0A844FUY6</accession>
<evidence type="ECO:0000256" key="1">
    <source>
        <dbReference type="PROSITE-ProRule" id="PRU00182"/>
    </source>
</evidence>
<evidence type="ECO:0000313" key="3">
    <source>
        <dbReference type="Proteomes" id="UP000442619"/>
    </source>
</evidence>
<reference evidence="2 3" key="1">
    <citation type="submission" date="2019-08" db="EMBL/GenBank/DDBJ databases">
        <title>In-depth cultivation of the pig gut microbiome towards novel bacterial diversity and tailored functional studies.</title>
        <authorList>
            <person name="Wylensek D."/>
            <person name="Hitch T.C.A."/>
            <person name="Clavel T."/>
        </authorList>
    </citation>
    <scope>NUCLEOTIDE SEQUENCE [LARGE SCALE GENOMIC DNA]</scope>
    <source>
        <strain evidence="2 3">CA-Schmier-601-WT-3</strain>
    </source>
</reference>
<name>A0A844FUY6_9FIRM</name>
<gene>
    <name evidence="2" type="ORF">FYJ79_09625</name>
</gene>
<dbReference type="EMBL" id="VUNM01000025">
    <property type="protein sequence ID" value="MST89828.1"/>
    <property type="molecule type" value="Genomic_DNA"/>
</dbReference>
<comment type="caution">
    <text evidence="2">The sequence shown here is derived from an EMBL/GenBank/DDBJ whole genome shotgun (WGS) entry which is preliminary data.</text>
</comment>
<dbReference type="Gene3D" id="3.10.290.10">
    <property type="entry name" value="RNA-binding S4 domain"/>
    <property type="match status" value="1"/>
</dbReference>
<dbReference type="Proteomes" id="UP000442619">
    <property type="component" value="Unassembled WGS sequence"/>
</dbReference>
<keyword evidence="3" id="KW-1185">Reference proteome</keyword>
<keyword evidence="1" id="KW-0694">RNA-binding</keyword>
<dbReference type="GO" id="GO:0003723">
    <property type="term" value="F:RNA binding"/>
    <property type="evidence" value="ECO:0007669"/>
    <property type="project" value="UniProtKB-KW"/>
</dbReference>
<evidence type="ECO:0000313" key="2">
    <source>
        <dbReference type="EMBL" id="MST89828.1"/>
    </source>
</evidence>
<protein>
    <submittedName>
        <fullName evidence="2">RNA-binding S4 domain-containing protein</fullName>
    </submittedName>
</protein>
<proteinExistence type="predicted"/>
<dbReference type="InterPro" id="IPR036986">
    <property type="entry name" value="S4_RNA-bd_sf"/>
</dbReference>
<sequence>MKDLEISTEYITLGQAMKLSGAASSGFEAKVLIQEGDVTVNGEVDTRRGKKLYDGDIFGYDGETYRITCKSMN</sequence>